<evidence type="ECO:0000256" key="6">
    <source>
        <dbReference type="RuleBase" id="RU363041"/>
    </source>
</evidence>
<feature type="transmembrane region" description="Helical" evidence="6">
    <location>
        <begin position="215"/>
        <end position="232"/>
    </location>
</feature>
<keyword evidence="6" id="KW-1003">Cell membrane</keyword>
<comment type="caution">
    <text evidence="7">The sequence shown here is derived from an EMBL/GenBank/DDBJ whole genome shotgun (WGS) entry which is preliminary data.</text>
</comment>
<evidence type="ECO:0000313" key="8">
    <source>
        <dbReference type="Proteomes" id="UP000245996"/>
    </source>
</evidence>
<feature type="transmembrane region" description="Helical" evidence="6">
    <location>
        <begin position="110"/>
        <end position="127"/>
    </location>
</feature>
<feature type="transmembrane region" description="Helical" evidence="6">
    <location>
        <begin position="147"/>
        <end position="180"/>
    </location>
</feature>
<evidence type="ECO:0000256" key="3">
    <source>
        <dbReference type="ARBA" id="ARBA00022692"/>
    </source>
</evidence>
<feature type="transmembrane region" description="Helical" evidence="6">
    <location>
        <begin position="54"/>
        <end position="72"/>
    </location>
</feature>
<dbReference type="RefSeq" id="WP_094106429.1">
    <property type="nucleotide sequence ID" value="NZ_CP059090.1"/>
</dbReference>
<comment type="similarity">
    <text evidence="2 6">Belongs to the 4-toluene sulfonate uptake permease (TSUP) (TC 2.A.102) family.</text>
</comment>
<dbReference type="InterPro" id="IPR002781">
    <property type="entry name" value="TM_pro_TauE-like"/>
</dbReference>
<evidence type="ECO:0000313" key="7">
    <source>
        <dbReference type="EMBL" id="PWJ73881.1"/>
    </source>
</evidence>
<evidence type="ECO:0000256" key="1">
    <source>
        <dbReference type="ARBA" id="ARBA00004141"/>
    </source>
</evidence>
<comment type="subcellular location">
    <subcellularLocation>
        <location evidence="6">Cell membrane</location>
        <topology evidence="6">Multi-pass membrane protein</topology>
    </subcellularLocation>
    <subcellularLocation>
        <location evidence="1">Membrane</location>
        <topology evidence="1">Multi-pass membrane protein</topology>
    </subcellularLocation>
</comment>
<dbReference type="PANTHER" id="PTHR43701">
    <property type="entry name" value="MEMBRANE TRANSPORTER PROTEIN MJ0441-RELATED"/>
    <property type="match status" value="1"/>
</dbReference>
<keyword evidence="3 6" id="KW-0812">Transmembrane</keyword>
<reference evidence="7 8" key="1">
    <citation type="submission" date="2018-05" db="EMBL/GenBank/DDBJ databases">
        <title>Genomic Encyclopedia of Type Strains, Phase IV (KMG-V): Genome sequencing to study the core and pangenomes of soil and plant-associated prokaryotes.</title>
        <authorList>
            <person name="Whitman W."/>
        </authorList>
    </citation>
    <scope>NUCLEOTIDE SEQUENCE [LARGE SCALE GENOMIC DNA]</scope>
    <source>
        <strain evidence="7 8">PNG 92-11</strain>
    </source>
</reference>
<gene>
    <name evidence="7" type="ORF">C7430_1178</name>
</gene>
<feature type="transmembrane region" description="Helical" evidence="6">
    <location>
        <begin position="14"/>
        <end position="47"/>
    </location>
</feature>
<dbReference type="PANTHER" id="PTHR43701:SF2">
    <property type="entry name" value="MEMBRANE TRANSPORTER PROTEIN YJNA-RELATED"/>
    <property type="match status" value="1"/>
</dbReference>
<name>A0ABD6XJW3_ENTAG</name>
<protein>
    <recommendedName>
        <fullName evidence="6">Probable membrane transporter protein</fullName>
    </recommendedName>
</protein>
<keyword evidence="5 6" id="KW-0472">Membrane</keyword>
<evidence type="ECO:0000256" key="5">
    <source>
        <dbReference type="ARBA" id="ARBA00023136"/>
    </source>
</evidence>
<dbReference type="Pfam" id="PF01925">
    <property type="entry name" value="TauE"/>
    <property type="match status" value="1"/>
</dbReference>
<dbReference type="AlphaFoldDB" id="A0ABD6XJW3"/>
<accession>A0ABD6XJW3</accession>
<sequence length="265" mass="27645">MILNELAGLSVTAISLLILTGMIVGFLLALTGGGGSVVCVPLLLYLVKMKDAHMVIGTSAMAVAVSALINLFTHASGGNVRWKTGATISLIAVVGAGLGASLGKMVSGQYLLLPFSVLMLVVAFVMLNKSRKTSPATPLPDRKSPHFITSYTAVFIVGVLAGFLGIGGGFLVVPLLVWLFGFTMLEAIATSLMVVFAMGISTSISYALADKVEPVTTVLIIVGGMIGGVVGVRIANRLKKNENIINLIFSAMLIVMALYMLTKNL</sequence>
<feature type="transmembrane region" description="Helical" evidence="6">
    <location>
        <begin position="187"/>
        <end position="209"/>
    </location>
</feature>
<proteinExistence type="inferred from homology"/>
<feature type="transmembrane region" description="Helical" evidence="6">
    <location>
        <begin position="244"/>
        <end position="262"/>
    </location>
</feature>
<evidence type="ECO:0000256" key="2">
    <source>
        <dbReference type="ARBA" id="ARBA00009142"/>
    </source>
</evidence>
<dbReference type="GO" id="GO:0005886">
    <property type="term" value="C:plasma membrane"/>
    <property type="evidence" value="ECO:0007669"/>
    <property type="project" value="UniProtKB-SubCell"/>
</dbReference>
<evidence type="ECO:0000256" key="4">
    <source>
        <dbReference type="ARBA" id="ARBA00022989"/>
    </source>
</evidence>
<dbReference type="EMBL" id="QGHE01000017">
    <property type="protein sequence ID" value="PWJ73881.1"/>
    <property type="molecule type" value="Genomic_DNA"/>
</dbReference>
<keyword evidence="4 6" id="KW-1133">Transmembrane helix</keyword>
<feature type="transmembrane region" description="Helical" evidence="6">
    <location>
        <begin position="84"/>
        <end position="103"/>
    </location>
</feature>
<dbReference type="Proteomes" id="UP000245996">
    <property type="component" value="Unassembled WGS sequence"/>
</dbReference>
<organism evidence="7 8">
    <name type="scientific">Enterobacter agglomerans</name>
    <name type="common">Erwinia herbicola</name>
    <name type="synonym">Pantoea agglomerans</name>
    <dbReference type="NCBI Taxonomy" id="549"/>
    <lineage>
        <taxon>Bacteria</taxon>
        <taxon>Pseudomonadati</taxon>
        <taxon>Pseudomonadota</taxon>
        <taxon>Gammaproteobacteria</taxon>
        <taxon>Enterobacterales</taxon>
        <taxon>Erwiniaceae</taxon>
        <taxon>Pantoea</taxon>
        <taxon>Pantoea agglomerans group</taxon>
    </lineage>
</organism>
<dbReference type="InterPro" id="IPR051598">
    <property type="entry name" value="TSUP/Inactive_protease-like"/>
</dbReference>